<accession>A0AAV5VRM9</accession>
<feature type="compositionally biased region" description="Low complexity" evidence="1">
    <location>
        <begin position="92"/>
        <end position="105"/>
    </location>
</feature>
<comment type="caution">
    <text evidence="2">The sequence shown here is derived from an EMBL/GenBank/DDBJ whole genome shotgun (WGS) entry which is preliminary data.</text>
</comment>
<protein>
    <submittedName>
        <fullName evidence="2">Uncharacterized protein</fullName>
    </submittedName>
</protein>
<evidence type="ECO:0000313" key="2">
    <source>
        <dbReference type="EMBL" id="GMT21325.1"/>
    </source>
</evidence>
<sequence>ADDYSMEAEREKCNRRKRRDRSSSVADDYSMDPEREKNNRRDSTASHESADCRLQHLIEIDEETEKTESDVMIISSPTCSPRKRLSFRHSRTSAAQHARTARAASPPGYSRPEEAFDTERAPREISLWNRTRKDDRRVCVSGMIPSAIVIVVDNEIFKQIKRDVWAALMSLADERKDEEKKRMIMVIHKEFDPDSGENCTSLRQLRSVDPSLIYVTDHKGEKMSDDVVDCCLAVRRMAGNEKADMIYLTPNIDSHDVRNQKLNSIGFKVLNGCGAKGHFEAMDLDEQLNEGGYDY</sequence>
<reference evidence="2" key="1">
    <citation type="submission" date="2023-10" db="EMBL/GenBank/DDBJ databases">
        <title>Genome assembly of Pristionchus species.</title>
        <authorList>
            <person name="Yoshida K."/>
            <person name="Sommer R.J."/>
        </authorList>
    </citation>
    <scope>NUCLEOTIDE SEQUENCE</scope>
    <source>
        <strain evidence="2">RS5133</strain>
    </source>
</reference>
<feature type="region of interest" description="Disordered" evidence="1">
    <location>
        <begin position="1"/>
        <end position="51"/>
    </location>
</feature>
<gene>
    <name evidence="2" type="ORF">PFISCL1PPCAC_12622</name>
</gene>
<feature type="non-terminal residue" evidence="2">
    <location>
        <position position="1"/>
    </location>
</feature>
<dbReference type="AlphaFoldDB" id="A0AAV5VRM9"/>
<dbReference type="Proteomes" id="UP001432322">
    <property type="component" value="Unassembled WGS sequence"/>
</dbReference>
<keyword evidence="3" id="KW-1185">Reference proteome</keyword>
<feature type="region of interest" description="Disordered" evidence="1">
    <location>
        <begin position="92"/>
        <end position="117"/>
    </location>
</feature>
<name>A0AAV5VRM9_9BILA</name>
<dbReference type="EMBL" id="BTSY01000004">
    <property type="protein sequence ID" value="GMT21325.1"/>
    <property type="molecule type" value="Genomic_DNA"/>
</dbReference>
<proteinExistence type="predicted"/>
<evidence type="ECO:0000256" key="1">
    <source>
        <dbReference type="SAM" id="MobiDB-lite"/>
    </source>
</evidence>
<feature type="compositionally biased region" description="Basic and acidic residues" evidence="1">
    <location>
        <begin position="32"/>
        <end position="51"/>
    </location>
</feature>
<organism evidence="2 3">
    <name type="scientific">Pristionchus fissidentatus</name>
    <dbReference type="NCBI Taxonomy" id="1538716"/>
    <lineage>
        <taxon>Eukaryota</taxon>
        <taxon>Metazoa</taxon>
        <taxon>Ecdysozoa</taxon>
        <taxon>Nematoda</taxon>
        <taxon>Chromadorea</taxon>
        <taxon>Rhabditida</taxon>
        <taxon>Rhabditina</taxon>
        <taxon>Diplogasteromorpha</taxon>
        <taxon>Diplogasteroidea</taxon>
        <taxon>Neodiplogasteridae</taxon>
        <taxon>Pristionchus</taxon>
    </lineage>
</organism>
<evidence type="ECO:0000313" key="3">
    <source>
        <dbReference type="Proteomes" id="UP001432322"/>
    </source>
</evidence>